<dbReference type="EMBL" id="JSYJ01000096">
    <property type="protein sequence ID" value="KHM93035.1"/>
    <property type="molecule type" value="Genomic_DNA"/>
</dbReference>
<reference evidence="4" key="2">
    <citation type="submission" date="2021-11" db="EMBL/GenBank/DDBJ databases">
        <title>Genome resources and taxonomic validation of 89 Xanthomonas strains.</title>
        <authorList>
            <person name="Tambong J.T."/>
        </authorList>
    </citation>
    <scope>NUCLEOTIDE SEQUENCE</scope>
    <source>
        <strain evidence="4">Bv 5-4A</strain>
    </source>
</reference>
<dbReference type="Proteomes" id="UP001430544">
    <property type="component" value="Unassembled WGS sequence"/>
</dbReference>
<dbReference type="EMBL" id="JAJIUN010000088">
    <property type="protein sequence ID" value="MCC8624185.1"/>
    <property type="molecule type" value="Genomic_DNA"/>
</dbReference>
<feature type="transmembrane region" description="Helical" evidence="1">
    <location>
        <begin position="218"/>
        <end position="248"/>
    </location>
</feature>
<dbReference type="RefSeq" id="WP_039428641.1">
    <property type="nucleotide sequence ID" value="NZ_CP018470.1"/>
</dbReference>
<evidence type="ECO:0000313" key="6">
    <source>
        <dbReference type="Proteomes" id="UP001430544"/>
    </source>
</evidence>
<feature type="transmembrane region" description="Helical" evidence="1">
    <location>
        <begin position="254"/>
        <end position="275"/>
    </location>
</feature>
<dbReference type="PANTHER" id="PTHR23028">
    <property type="entry name" value="ACETYLTRANSFERASE"/>
    <property type="match status" value="1"/>
</dbReference>
<keyword evidence="1" id="KW-0472">Membrane</keyword>
<name>A0AAJ0IWS4_9XANT</name>
<keyword evidence="1" id="KW-0812">Transmembrane</keyword>
<feature type="transmembrane region" description="Helical" evidence="1">
    <location>
        <begin position="188"/>
        <end position="206"/>
    </location>
</feature>
<proteinExistence type="predicted"/>
<dbReference type="PANTHER" id="PTHR23028:SF53">
    <property type="entry name" value="ACYL_TRANSF_3 DOMAIN-CONTAINING PROTEIN"/>
    <property type="match status" value="1"/>
</dbReference>
<keyword evidence="6" id="KW-1185">Reference proteome</keyword>
<evidence type="ECO:0000256" key="1">
    <source>
        <dbReference type="SAM" id="Phobius"/>
    </source>
</evidence>
<feature type="transmembrane region" description="Helical" evidence="1">
    <location>
        <begin position="160"/>
        <end position="182"/>
    </location>
</feature>
<feature type="transmembrane region" description="Helical" evidence="1">
    <location>
        <begin position="59"/>
        <end position="78"/>
    </location>
</feature>
<feature type="transmembrane region" description="Helical" evidence="1">
    <location>
        <begin position="311"/>
        <end position="331"/>
    </location>
</feature>
<gene>
    <name evidence="4" type="ORF">LN473_19815</name>
    <name evidence="3" type="ORF">OR61_15090</name>
</gene>
<reference evidence="3 5" key="1">
    <citation type="submission" date="2014-11" db="EMBL/GenBank/DDBJ databases">
        <title>Draft Genome Sequences of Xanthomonas vesicatoria Strains from the Balkan Peninsula.</title>
        <authorList>
            <person name="Vancheva T."/>
            <person name="Lefeuvre P."/>
            <person name="Bogatzevska N."/>
            <person name="Moncheva P."/>
            <person name="Koebnik R."/>
        </authorList>
    </citation>
    <scope>NUCLEOTIDE SEQUENCE [LARGE SCALE GENOMIC DNA]</scope>
    <source>
        <strain evidence="3 5">53M</strain>
    </source>
</reference>
<dbReference type="Pfam" id="PF01757">
    <property type="entry name" value="Acyl_transf_3"/>
    <property type="match status" value="1"/>
</dbReference>
<dbReference type="GO" id="GO:0016020">
    <property type="term" value="C:membrane"/>
    <property type="evidence" value="ECO:0007669"/>
    <property type="project" value="TreeGrafter"/>
</dbReference>
<dbReference type="InterPro" id="IPR002656">
    <property type="entry name" value="Acyl_transf_3_dom"/>
</dbReference>
<feature type="transmembrane region" description="Helical" evidence="1">
    <location>
        <begin position="90"/>
        <end position="109"/>
    </location>
</feature>
<organism evidence="3 5">
    <name type="scientific">Xanthomonas vesicatoria</name>
    <dbReference type="NCBI Taxonomy" id="56460"/>
    <lineage>
        <taxon>Bacteria</taxon>
        <taxon>Pseudomonadati</taxon>
        <taxon>Pseudomonadota</taxon>
        <taxon>Gammaproteobacteria</taxon>
        <taxon>Lysobacterales</taxon>
        <taxon>Lysobacteraceae</taxon>
        <taxon>Xanthomonas</taxon>
    </lineage>
</organism>
<protein>
    <submittedName>
        <fullName evidence="4">Acyltransferase</fullName>
    </submittedName>
</protein>
<evidence type="ECO:0000313" key="4">
    <source>
        <dbReference type="EMBL" id="MCC8624185.1"/>
    </source>
</evidence>
<evidence type="ECO:0000313" key="5">
    <source>
        <dbReference type="Proteomes" id="UP000030969"/>
    </source>
</evidence>
<feature type="transmembrane region" description="Helical" evidence="1">
    <location>
        <begin position="20"/>
        <end position="39"/>
    </location>
</feature>
<feature type="domain" description="Acyltransferase 3" evidence="2">
    <location>
        <begin position="20"/>
        <end position="328"/>
    </location>
</feature>
<dbReference type="GO" id="GO:0016747">
    <property type="term" value="F:acyltransferase activity, transferring groups other than amino-acyl groups"/>
    <property type="evidence" value="ECO:0007669"/>
    <property type="project" value="InterPro"/>
</dbReference>
<dbReference type="Proteomes" id="UP000030969">
    <property type="component" value="Unassembled WGS sequence"/>
</dbReference>
<keyword evidence="1" id="KW-1133">Transmembrane helix</keyword>
<evidence type="ECO:0000313" key="3">
    <source>
        <dbReference type="EMBL" id="KHM93035.1"/>
    </source>
</evidence>
<comment type="caution">
    <text evidence="3">The sequence shown here is derived from an EMBL/GenBank/DDBJ whole genome shotgun (WGS) entry which is preliminary data.</text>
</comment>
<accession>A0AAJ0IWS4</accession>
<keyword evidence="4" id="KW-0012">Acyltransferase</keyword>
<keyword evidence="4" id="KW-0808">Transferase</keyword>
<sequence length="351" mass="39479">MPRSILVADGLARRQDNFLWVRIVAAILVIYGHSFHIAPNGIAKEVFVSMGWNIYSGDIAVNMFFVISGFMIAGSFVRQPDLWEFMKARFLRVFPAFFVCLMILAFIVGPLTSSLSPASYFQSKETFSYIYQNLAFSSAMQFTLPGVFEGGAVNVVNGSIWTLPAEFRMYVFVAIIGSLGILNQRWGLLGFILALVLLGMIAPWDLPLHPDWVRLAGYFAIGVLIFAFKDKLSVSTSGMVAIAFATYLCRGLDVYLYMFAFALSYFCFWFAYALRLPRIEGWGDPSYAIYLWGWPTQQLFVRLFPGETSTVNFLLSTAVAVGVGYLSWHVIEKPCLQLKHFFSRKSPAVVE</sequence>
<evidence type="ECO:0000259" key="2">
    <source>
        <dbReference type="Pfam" id="PF01757"/>
    </source>
</evidence>
<dbReference type="GO" id="GO:0009103">
    <property type="term" value="P:lipopolysaccharide biosynthetic process"/>
    <property type="evidence" value="ECO:0007669"/>
    <property type="project" value="TreeGrafter"/>
</dbReference>
<dbReference type="AlphaFoldDB" id="A0AAJ0IWS4"/>
<dbReference type="InterPro" id="IPR050879">
    <property type="entry name" value="Acyltransferase_3"/>
</dbReference>